<accession>A0AAD4MVW4</accession>
<gene>
    <name evidence="5" type="ORF">DdX_14975</name>
</gene>
<dbReference type="EMBL" id="JAKKPZ010000084">
    <property type="protein sequence ID" value="KAI1703339.1"/>
    <property type="molecule type" value="Genomic_DNA"/>
</dbReference>
<keyword evidence="1" id="KW-1015">Disulfide bond</keyword>
<dbReference type="Proteomes" id="UP001201812">
    <property type="component" value="Unassembled WGS sequence"/>
</dbReference>
<evidence type="ECO:0000256" key="1">
    <source>
        <dbReference type="ARBA" id="ARBA00023157"/>
    </source>
</evidence>
<dbReference type="PROSITE" id="PS50015">
    <property type="entry name" value="SAP_B"/>
    <property type="match status" value="1"/>
</dbReference>
<sequence length="170" mass="19475">MLYSTLFYFNLLPFALLQILISLSQTASALTPDEQCNACQKIVFFAFQHYRKTTTKRFLRHKLKHLCKRYYDYRRHCLITVVPKSDVVWSEFERAVPDGAQFKPMPSCVLIKECDKNQSPLQFTEIESSANGDSDDESNGEDEFNFSTSTTPLPTTTSDLPVTVPVDDDK</sequence>
<dbReference type="InterPro" id="IPR011001">
    <property type="entry name" value="Saposin-like"/>
</dbReference>
<feature type="signal peptide" evidence="3">
    <location>
        <begin position="1"/>
        <end position="29"/>
    </location>
</feature>
<dbReference type="Gene3D" id="1.10.225.10">
    <property type="entry name" value="Saposin-like"/>
    <property type="match status" value="1"/>
</dbReference>
<evidence type="ECO:0000256" key="2">
    <source>
        <dbReference type="SAM" id="MobiDB-lite"/>
    </source>
</evidence>
<organism evidence="5 6">
    <name type="scientific">Ditylenchus destructor</name>
    <dbReference type="NCBI Taxonomy" id="166010"/>
    <lineage>
        <taxon>Eukaryota</taxon>
        <taxon>Metazoa</taxon>
        <taxon>Ecdysozoa</taxon>
        <taxon>Nematoda</taxon>
        <taxon>Chromadorea</taxon>
        <taxon>Rhabditida</taxon>
        <taxon>Tylenchina</taxon>
        <taxon>Tylenchomorpha</taxon>
        <taxon>Sphaerularioidea</taxon>
        <taxon>Anguinidae</taxon>
        <taxon>Anguininae</taxon>
        <taxon>Ditylenchus</taxon>
    </lineage>
</organism>
<proteinExistence type="predicted"/>
<protein>
    <recommendedName>
        <fullName evidence="4">Saposin B-type domain-containing protein</fullName>
    </recommendedName>
</protein>
<feature type="domain" description="Saposin B-type" evidence="4">
    <location>
        <begin position="32"/>
        <end position="118"/>
    </location>
</feature>
<keyword evidence="6" id="KW-1185">Reference proteome</keyword>
<dbReference type="SUPFAM" id="SSF47862">
    <property type="entry name" value="Saposin"/>
    <property type="match status" value="1"/>
</dbReference>
<feature type="compositionally biased region" description="Acidic residues" evidence="2">
    <location>
        <begin position="133"/>
        <end position="144"/>
    </location>
</feature>
<feature type="region of interest" description="Disordered" evidence="2">
    <location>
        <begin position="122"/>
        <end position="170"/>
    </location>
</feature>
<dbReference type="AlphaFoldDB" id="A0AAD4MVW4"/>
<keyword evidence="3" id="KW-0732">Signal</keyword>
<comment type="caution">
    <text evidence="5">The sequence shown here is derived from an EMBL/GenBank/DDBJ whole genome shotgun (WGS) entry which is preliminary data.</text>
</comment>
<evidence type="ECO:0000259" key="4">
    <source>
        <dbReference type="PROSITE" id="PS50015"/>
    </source>
</evidence>
<evidence type="ECO:0000256" key="3">
    <source>
        <dbReference type="SAM" id="SignalP"/>
    </source>
</evidence>
<feature type="chain" id="PRO_5042234961" description="Saposin B-type domain-containing protein" evidence="3">
    <location>
        <begin position="30"/>
        <end position="170"/>
    </location>
</feature>
<reference evidence="5" key="1">
    <citation type="submission" date="2022-01" db="EMBL/GenBank/DDBJ databases">
        <title>Genome Sequence Resource for Two Populations of Ditylenchus destructor, the Migratory Endoparasitic Phytonematode.</title>
        <authorList>
            <person name="Zhang H."/>
            <person name="Lin R."/>
            <person name="Xie B."/>
        </authorList>
    </citation>
    <scope>NUCLEOTIDE SEQUENCE</scope>
    <source>
        <strain evidence="5">BazhouSP</strain>
    </source>
</reference>
<name>A0AAD4MVW4_9BILA</name>
<evidence type="ECO:0000313" key="6">
    <source>
        <dbReference type="Proteomes" id="UP001201812"/>
    </source>
</evidence>
<evidence type="ECO:0000313" key="5">
    <source>
        <dbReference type="EMBL" id="KAI1703339.1"/>
    </source>
</evidence>
<dbReference type="InterPro" id="IPR008139">
    <property type="entry name" value="SaposinB_dom"/>
</dbReference>
<feature type="compositionally biased region" description="Low complexity" evidence="2">
    <location>
        <begin position="145"/>
        <end position="170"/>
    </location>
</feature>